<dbReference type="PANTHER" id="PTHR47271:SF2">
    <property type="entry name" value="ARGININE DEIMINASE"/>
    <property type="match status" value="1"/>
</dbReference>
<dbReference type="PANTHER" id="PTHR47271">
    <property type="entry name" value="ARGININE DEIMINASE"/>
    <property type="match status" value="1"/>
</dbReference>
<keyword evidence="1" id="KW-0378">Hydrolase</keyword>
<dbReference type="OrthoDB" id="9807502at2"/>
<accession>A0A1G5S714</accession>
<dbReference type="GO" id="GO:0016990">
    <property type="term" value="F:arginine deiminase activity"/>
    <property type="evidence" value="ECO:0007669"/>
    <property type="project" value="TreeGrafter"/>
</dbReference>
<sequence length="291" mass="31766">MHYGSQSMTGKLKTVLIKHPEAAFKNQNTLNADYEAFGYIGAPEYEIVLKEYAAFEAALKAEGTELLYLPEEASVGLDSIYAHDPLKVTKKGAIYFPMGKALRSKEAAATRSFLEANGIPTLGVIEAPAMIEGGDIVWLDERTVAIGRGYRTNDAGIEAFRKLTEGMVDEIIVIPMPHADGPDACLHLMSIISMVDQDLAVVYSKYMPVFFRELLLKRGMTLIETPDAEYDYLGTNVLAIAPRVAIMVEGNDAVKKGLEANGAKVYTYLGKEVSYRGTGGPTCLTAPIWRA</sequence>
<evidence type="ECO:0000313" key="1">
    <source>
        <dbReference type="EMBL" id="SCZ81369.1"/>
    </source>
</evidence>
<dbReference type="GO" id="GO:0019546">
    <property type="term" value="P:L-arginine deiminase pathway"/>
    <property type="evidence" value="ECO:0007669"/>
    <property type="project" value="TreeGrafter"/>
</dbReference>
<keyword evidence="2" id="KW-1185">Reference proteome</keyword>
<dbReference type="Gene3D" id="3.75.10.10">
    <property type="entry name" value="L-arginine/glycine Amidinotransferase, Chain A"/>
    <property type="match status" value="1"/>
</dbReference>
<dbReference type="Proteomes" id="UP000199208">
    <property type="component" value="Unassembled WGS sequence"/>
</dbReference>
<organism evidence="1 2">
    <name type="scientific">Acidaminobacter hydrogenoformans DSM 2784</name>
    <dbReference type="NCBI Taxonomy" id="1120920"/>
    <lineage>
        <taxon>Bacteria</taxon>
        <taxon>Bacillati</taxon>
        <taxon>Bacillota</taxon>
        <taxon>Clostridia</taxon>
        <taxon>Peptostreptococcales</taxon>
        <taxon>Acidaminobacteraceae</taxon>
        <taxon>Acidaminobacter</taxon>
    </lineage>
</organism>
<evidence type="ECO:0000313" key="2">
    <source>
        <dbReference type="Proteomes" id="UP000199208"/>
    </source>
</evidence>
<dbReference type="SUPFAM" id="SSF55909">
    <property type="entry name" value="Pentein"/>
    <property type="match status" value="1"/>
</dbReference>
<proteinExistence type="predicted"/>
<dbReference type="EMBL" id="FMWL01000018">
    <property type="protein sequence ID" value="SCZ81369.1"/>
    <property type="molecule type" value="Genomic_DNA"/>
</dbReference>
<dbReference type="AlphaFoldDB" id="A0A1G5S714"/>
<dbReference type="STRING" id="1120920.SAMN03080599_02752"/>
<dbReference type="Pfam" id="PF02274">
    <property type="entry name" value="ADI"/>
    <property type="match status" value="2"/>
</dbReference>
<protein>
    <submittedName>
        <fullName evidence="1">N-Dimethylarginine dimethylaminohydrolase</fullName>
    </submittedName>
</protein>
<dbReference type="RefSeq" id="WP_092592457.1">
    <property type="nucleotide sequence ID" value="NZ_FMWL01000018.1"/>
</dbReference>
<reference evidence="1 2" key="1">
    <citation type="submission" date="2016-10" db="EMBL/GenBank/DDBJ databases">
        <authorList>
            <person name="de Groot N.N."/>
        </authorList>
    </citation>
    <scope>NUCLEOTIDE SEQUENCE [LARGE SCALE GENOMIC DNA]</scope>
    <source>
        <strain evidence="1 2">DSM 2784</strain>
    </source>
</reference>
<name>A0A1G5S714_9FIRM</name>
<gene>
    <name evidence="1" type="ORF">SAMN03080599_02752</name>
</gene>